<dbReference type="GO" id="GO:0016407">
    <property type="term" value="F:acetyltransferase activity"/>
    <property type="evidence" value="ECO:0007669"/>
    <property type="project" value="TreeGrafter"/>
</dbReference>
<organism evidence="5 6">
    <name type="scientific">Eubacterium coprostanoligenes</name>
    <dbReference type="NCBI Taxonomy" id="290054"/>
    <lineage>
        <taxon>Bacteria</taxon>
        <taxon>Bacillati</taxon>
        <taxon>Bacillota</taxon>
        <taxon>Clostridia</taxon>
        <taxon>Eubacteriales</taxon>
        <taxon>Eubacteriaceae</taxon>
        <taxon>Eubacterium</taxon>
    </lineage>
</organism>
<dbReference type="PANTHER" id="PTHR43178:SF5">
    <property type="entry name" value="LIPOAMIDE ACYLTRANSFERASE COMPONENT OF BRANCHED-CHAIN ALPHA-KETO ACID DEHYDROGENASE COMPLEX, MITOCHONDRIAL"/>
    <property type="match status" value="1"/>
</dbReference>
<reference evidence="5 6" key="1">
    <citation type="submission" date="2017-02" db="EMBL/GenBank/DDBJ databases">
        <authorList>
            <person name="Peterson S.W."/>
        </authorList>
    </citation>
    <scope>NUCLEOTIDE SEQUENCE [LARGE SCALE GENOMIC DNA]</scope>
    <source>
        <strain evidence="5 6">ATCC 51222</strain>
    </source>
</reference>
<evidence type="ECO:0000256" key="2">
    <source>
        <dbReference type="ARBA" id="ARBA00022679"/>
    </source>
</evidence>
<gene>
    <name evidence="5" type="ORF">SAMN02745114_01095</name>
</gene>
<keyword evidence="2 5" id="KW-0808">Transferase</keyword>
<feature type="domain" description="2-oxoacid dehydrogenase acyltransferase catalytic" evidence="4">
    <location>
        <begin position="200"/>
        <end position="295"/>
    </location>
</feature>
<dbReference type="EMBL" id="FUWW01000010">
    <property type="protein sequence ID" value="SJZ60610.1"/>
    <property type="molecule type" value="Genomic_DNA"/>
</dbReference>
<dbReference type="InterPro" id="IPR001078">
    <property type="entry name" value="2-oxoacid_DH_actylTfrase"/>
</dbReference>
<name>A0A1T4M0S5_9FIRM</name>
<dbReference type="PANTHER" id="PTHR43178">
    <property type="entry name" value="DIHYDROLIPOAMIDE ACETYLTRANSFERASE COMPONENT OF PYRUVATE DEHYDROGENASE COMPLEX"/>
    <property type="match status" value="1"/>
</dbReference>
<dbReference type="AlphaFoldDB" id="A0A1T4M0S5"/>
<evidence type="ECO:0000313" key="5">
    <source>
        <dbReference type="EMBL" id="SJZ60610.1"/>
    </source>
</evidence>
<keyword evidence="6" id="KW-1185">Reference proteome</keyword>
<evidence type="ECO:0000259" key="4">
    <source>
        <dbReference type="Pfam" id="PF00198"/>
    </source>
</evidence>
<evidence type="ECO:0000256" key="3">
    <source>
        <dbReference type="ARBA" id="ARBA00023315"/>
    </source>
</evidence>
<accession>A0A1T4M0S5</accession>
<dbReference type="SUPFAM" id="SSF52777">
    <property type="entry name" value="CoA-dependent acyltransferases"/>
    <property type="match status" value="1"/>
</dbReference>
<keyword evidence="5" id="KW-0670">Pyruvate</keyword>
<comment type="cofactor">
    <cofactor evidence="1">
        <name>(R)-lipoate</name>
        <dbReference type="ChEBI" id="CHEBI:83088"/>
    </cofactor>
</comment>
<dbReference type="GO" id="GO:0005737">
    <property type="term" value="C:cytoplasm"/>
    <property type="evidence" value="ECO:0007669"/>
    <property type="project" value="TreeGrafter"/>
</dbReference>
<evidence type="ECO:0000313" key="6">
    <source>
        <dbReference type="Proteomes" id="UP000190657"/>
    </source>
</evidence>
<dbReference type="GO" id="GO:0031405">
    <property type="term" value="F:lipoic acid binding"/>
    <property type="evidence" value="ECO:0007669"/>
    <property type="project" value="TreeGrafter"/>
</dbReference>
<dbReference type="Proteomes" id="UP000190657">
    <property type="component" value="Unassembled WGS sequence"/>
</dbReference>
<protein>
    <submittedName>
        <fullName evidence="5">Pyruvate dehydrogenase E2 component (Dihydrolipoamide acetyltransferase)</fullName>
    </submittedName>
</protein>
<sequence>MAISKSTHFGIARKIVSNMTAQSWEEIPHAGLVYEPEVTAFLAECKKLNEGCTDKSKKITINTVMMKVICEGLKVAPKMNAHLEFNRKLVRGCLHEFDHVDVSMPALLPNGEMMTLNMHDMGNKTLTEMTAAIHDSLRRASNTDLNEVMYEVSLDNTLQGLKQGKVLQAIRRLYGSKTGKHKVKTLSGQAKKDYYSIPTTERLTKHDIEQGTITISNLGSIKRDFRGSCTLLEIIPPQVVAIAINSSQQKPIVVDGEIKVGTVMPLSICMDHRALDYGDIVPFFNKLDEIFAHPEIIQTWK</sequence>
<proteinExistence type="predicted"/>
<dbReference type="InterPro" id="IPR023213">
    <property type="entry name" value="CAT-like_dom_sf"/>
</dbReference>
<dbReference type="Pfam" id="PF00198">
    <property type="entry name" value="2-oxoacid_dh"/>
    <property type="match status" value="2"/>
</dbReference>
<dbReference type="Gene3D" id="3.30.559.10">
    <property type="entry name" value="Chloramphenicol acetyltransferase-like domain"/>
    <property type="match status" value="2"/>
</dbReference>
<evidence type="ECO:0000256" key="1">
    <source>
        <dbReference type="ARBA" id="ARBA00001938"/>
    </source>
</evidence>
<dbReference type="RefSeq" id="WP_078768570.1">
    <property type="nucleotide sequence ID" value="NZ_FUWW01000010.1"/>
</dbReference>
<dbReference type="OrthoDB" id="9805770at2"/>
<dbReference type="STRING" id="290054.SAMN02745114_01095"/>
<feature type="domain" description="2-oxoacid dehydrogenase acyltransferase catalytic" evidence="4">
    <location>
        <begin position="10"/>
        <end position="146"/>
    </location>
</feature>
<keyword evidence="3" id="KW-0012">Acyltransferase</keyword>
<dbReference type="InterPro" id="IPR050743">
    <property type="entry name" value="2-oxoacid_DH_E2_comp"/>
</dbReference>